<name>A0A495JFK8_9ACTN</name>
<proteinExistence type="predicted"/>
<gene>
    <name evidence="1" type="ORF">BDK92_1800</name>
</gene>
<evidence type="ECO:0000313" key="1">
    <source>
        <dbReference type="EMBL" id="RKR87521.1"/>
    </source>
</evidence>
<comment type="caution">
    <text evidence="1">The sequence shown here is derived from an EMBL/GenBank/DDBJ whole genome shotgun (WGS) entry which is preliminary data.</text>
</comment>
<dbReference type="Proteomes" id="UP000277671">
    <property type="component" value="Unassembled WGS sequence"/>
</dbReference>
<sequence>MIHRQVGRQRRLGRAHGDAVRLEWWLAEPYSWRRQRQATLRIDLG</sequence>
<dbReference type="AlphaFoldDB" id="A0A495JFK8"/>
<accession>A0A495JFK8</accession>
<organism evidence="1 2">
    <name type="scientific">Micromonospora pisi</name>
    <dbReference type="NCBI Taxonomy" id="589240"/>
    <lineage>
        <taxon>Bacteria</taxon>
        <taxon>Bacillati</taxon>
        <taxon>Actinomycetota</taxon>
        <taxon>Actinomycetes</taxon>
        <taxon>Micromonosporales</taxon>
        <taxon>Micromonosporaceae</taxon>
        <taxon>Micromonospora</taxon>
    </lineage>
</organism>
<keyword evidence="2" id="KW-1185">Reference proteome</keyword>
<protein>
    <submittedName>
        <fullName evidence="1">Uncharacterized protein</fullName>
    </submittedName>
</protein>
<reference evidence="1 2" key="1">
    <citation type="submission" date="2018-10" db="EMBL/GenBank/DDBJ databases">
        <title>Sequencing the genomes of 1000 actinobacteria strains.</title>
        <authorList>
            <person name="Klenk H.-P."/>
        </authorList>
    </citation>
    <scope>NUCLEOTIDE SEQUENCE [LARGE SCALE GENOMIC DNA]</scope>
    <source>
        <strain evidence="1 2">DSM 45175</strain>
    </source>
</reference>
<evidence type="ECO:0000313" key="2">
    <source>
        <dbReference type="Proteomes" id="UP000277671"/>
    </source>
</evidence>
<dbReference type="EMBL" id="RBKT01000001">
    <property type="protein sequence ID" value="RKR87521.1"/>
    <property type="molecule type" value="Genomic_DNA"/>
</dbReference>